<dbReference type="Pfam" id="PF03732">
    <property type="entry name" value="Retrotrans_gag"/>
    <property type="match status" value="1"/>
</dbReference>
<dbReference type="InterPro" id="IPR005162">
    <property type="entry name" value="Retrotrans_gag_dom"/>
</dbReference>
<feature type="domain" description="Retrotransposon gag" evidence="1">
    <location>
        <begin position="7"/>
        <end position="54"/>
    </location>
</feature>
<organism evidence="2 3">
    <name type="scientific">Lupinus angustifolius</name>
    <name type="common">Narrow-leaved blue lupine</name>
    <dbReference type="NCBI Taxonomy" id="3871"/>
    <lineage>
        <taxon>Eukaryota</taxon>
        <taxon>Viridiplantae</taxon>
        <taxon>Streptophyta</taxon>
        <taxon>Embryophyta</taxon>
        <taxon>Tracheophyta</taxon>
        <taxon>Spermatophyta</taxon>
        <taxon>Magnoliopsida</taxon>
        <taxon>eudicotyledons</taxon>
        <taxon>Gunneridae</taxon>
        <taxon>Pentapetalae</taxon>
        <taxon>rosids</taxon>
        <taxon>fabids</taxon>
        <taxon>Fabales</taxon>
        <taxon>Fabaceae</taxon>
        <taxon>Papilionoideae</taxon>
        <taxon>50 kb inversion clade</taxon>
        <taxon>genistoids sensu lato</taxon>
        <taxon>core genistoids</taxon>
        <taxon>Genisteae</taxon>
        <taxon>Lupinus</taxon>
    </lineage>
</organism>
<dbReference type="Gramene" id="OIW08357">
    <property type="protein sequence ID" value="OIW08357"/>
    <property type="gene ID" value="TanjilG_03033"/>
</dbReference>
<reference evidence="2 3" key="1">
    <citation type="journal article" date="2017" name="Plant Biotechnol. J.">
        <title>A comprehensive draft genome sequence for lupin (Lupinus angustifolius), an emerging health food: insights into plant-microbe interactions and legume evolution.</title>
        <authorList>
            <person name="Hane J.K."/>
            <person name="Ming Y."/>
            <person name="Kamphuis L.G."/>
            <person name="Nelson M.N."/>
            <person name="Garg G."/>
            <person name="Atkins C.A."/>
            <person name="Bayer P.E."/>
            <person name="Bravo A."/>
            <person name="Bringans S."/>
            <person name="Cannon S."/>
            <person name="Edwards D."/>
            <person name="Foley R."/>
            <person name="Gao L.L."/>
            <person name="Harrison M.J."/>
            <person name="Huang W."/>
            <person name="Hurgobin B."/>
            <person name="Li S."/>
            <person name="Liu C.W."/>
            <person name="McGrath A."/>
            <person name="Morahan G."/>
            <person name="Murray J."/>
            <person name="Weller J."/>
            <person name="Jian J."/>
            <person name="Singh K.B."/>
        </authorList>
    </citation>
    <scope>NUCLEOTIDE SEQUENCE [LARGE SCALE GENOMIC DNA]</scope>
    <source>
        <strain evidence="3">cv. Tanjil</strain>
        <tissue evidence="2">Whole plant</tissue>
    </source>
</reference>
<name>A0A4P1RCI3_LUPAN</name>
<evidence type="ECO:0000259" key="1">
    <source>
        <dbReference type="Pfam" id="PF03732"/>
    </source>
</evidence>
<dbReference type="EMBL" id="CM007367">
    <property type="protein sequence ID" value="OIW08357.1"/>
    <property type="molecule type" value="Genomic_DNA"/>
</dbReference>
<accession>A0A4P1RCI3</accession>
<protein>
    <recommendedName>
        <fullName evidence="1">Retrotransposon gag domain-containing protein</fullName>
    </recommendedName>
</protein>
<gene>
    <name evidence="2" type="ORF">TanjilG_03033</name>
</gene>
<evidence type="ECO:0000313" key="2">
    <source>
        <dbReference type="EMBL" id="OIW08357.1"/>
    </source>
</evidence>
<proteinExistence type="predicted"/>
<evidence type="ECO:0000313" key="3">
    <source>
        <dbReference type="Proteomes" id="UP000188354"/>
    </source>
</evidence>
<dbReference type="AlphaFoldDB" id="A0A4P1RCI3"/>
<keyword evidence="3" id="KW-1185">Reference proteome</keyword>
<dbReference type="Proteomes" id="UP000188354">
    <property type="component" value="Chromosome LG07"/>
</dbReference>
<sequence>MERFGEVCDDPIAKLMQLRQKGSISEYCEEFDAIITRLDLPPQYILELFLGGLKNEV</sequence>